<evidence type="ECO:0000256" key="8">
    <source>
        <dbReference type="ARBA" id="ARBA00030117"/>
    </source>
</evidence>
<evidence type="ECO:0000313" key="13">
    <source>
        <dbReference type="EMBL" id="SPZ09475.1"/>
    </source>
</evidence>
<comment type="function">
    <text evidence="7">Responsible for the coupling of flagellin expression to flagellar assembly by preventing expression of the flagellin genes when a component of the middle class of proteins is defective. It negatively regulates flagellar genes by inhibiting the activity of FliA by directly binding to FliA.</text>
</comment>
<dbReference type="GO" id="GO:0045892">
    <property type="term" value="P:negative regulation of DNA-templated transcription"/>
    <property type="evidence" value="ECO:0007669"/>
    <property type="project" value="InterPro"/>
</dbReference>
<evidence type="ECO:0000256" key="7">
    <source>
        <dbReference type="ARBA" id="ARBA00024739"/>
    </source>
</evidence>
<evidence type="ECO:0000313" key="12">
    <source>
        <dbReference type="EMBL" id="MBH3441141.1"/>
    </source>
</evidence>
<dbReference type="Pfam" id="PF04316">
    <property type="entry name" value="FlgM"/>
    <property type="match status" value="1"/>
</dbReference>
<dbReference type="InterPro" id="IPR031316">
    <property type="entry name" value="FlgM_C"/>
</dbReference>
<evidence type="ECO:0000256" key="9">
    <source>
        <dbReference type="SAM" id="MobiDB-lite"/>
    </source>
</evidence>
<keyword evidence="5" id="KW-0805">Transcription regulation</keyword>
<evidence type="ECO:0000256" key="5">
    <source>
        <dbReference type="ARBA" id="ARBA00023015"/>
    </source>
</evidence>
<evidence type="ECO:0000256" key="2">
    <source>
        <dbReference type="ARBA" id="ARBA00017823"/>
    </source>
</evidence>
<keyword evidence="13" id="KW-0969">Cilium</keyword>
<feature type="compositionally biased region" description="Polar residues" evidence="9">
    <location>
        <begin position="23"/>
        <end position="33"/>
    </location>
</feature>
<evidence type="ECO:0000256" key="4">
    <source>
        <dbReference type="ARBA" id="ARBA00022795"/>
    </source>
</evidence>
<reference evidence="13 14" key="1">
    <citation type="submission" date="2018-06" db="EMBL/GenBank/DDBJ databases">
        <authorList>
            <consortium name="Pathogen Informatics"/>
            <person name="Doyle S."/>
        </authorList>
    </citation>
    <scope>NUCLEOTIDE SEQUENCE [LARGE SCALE GENOMIC DNA]</scope>
    <source>
        <strain evidence="13 14">NCTC11842</strain>
    </source>
</reference>
<dbReference type="RefSeq" id="WP_010797871.1">
    <property type="nucleotide sequence ID" value="NZ_CP044086.1"/>
</dbReference>
<evidence type="ECO:0000256" key="3">
    <source>
        <dbReference type="ARBA" id="ARBA00022491"/>
    </source>
</evidence>
<dbReference type="GO" id="GO:0044781">
    <property type="term" value="P:bacterial-type flagellum organization"/>
    <property type="evidence" value="ECO:0007669"/>
    <property type="project" value="UniProtKB-KW"/>
</dbReference>
<evidence type="ECO:0000256" key="1">
    <source>
        <dbReference type="ARBA" id="ARBA00005322"/>
    </source>
</evidence>
<dbReference type="NCBIfam" id="TIGR03824">
    <property type="entry name" value="FlgM_jcvi"/>
    <property type="match status" value="1"/>
</dbReference>
<dbReference type="AlphaFoldDB" id="A0A2X2DAP3"/>
<keyword evidence="6" id="KW-0804">Transcription</keyword>
<dbReference type="EMBL" id="UAUF01000013">
    <property type="protein sequence ID" value="SPZ09475.1"/>
    <property type="molecule type" value="Genomic_DNA"/>
</dbReference>
<feature type="compositionally biased region" description="Low complexity" evidence="9">
    <location>
        <begin position="1"/>
        <end position="21"/>
    </location>
</feature>
<evidence type="ECO:0000313" key="15">
    <source>
        <dbReference type="Proteomes" id="UP000626180"/>
    </source>
</evidence>
<evidence type="ECO:0000259" key="10">
    <source>
        <dbReference type="Pfam" id="PF04316"/>
    </source>
</evidence>
<name>A0A2X2DAP3_PSELU</name>
<dbReference type="EMBL" id="JADMCD010000017">
    <property type="protein sequence ID" value="MBF8643496.1"/>
    <property type="molecule type" value="Genomic_DNA"/>
</dbReference>
<comment type="similarity">
    <text evidence="1">Belongs to the FlgM family.</text>
</comment>
<dbReference type="InterPro" id="IPR007412">
    <property type="entry name" value="FlgM"/>
</dbReference>
<evidence type="ECO:0000256" key="6">
    <source>
        <dbReference type="ARBA" id="ARBA00023163"/>
    </source>
</evidence>
<dbReference type="GeneID" id="300268458"/>
<reference evidence="11 15" key="2">
    <citation type="submission" date="2020-10" db="EMBL/GenBank/DDBJ databases">
        <title>Genome sequences of Pseudomonas isolates.</title>
        <authorList>
            <person name="Wessels L."/>
            <person name="Reich F."/>
            <person name="Hammerl J."/>
        </authorList>
    </citation>
    <scope>NUCLEOTIDE SEQUENCE [LARGE SCALE GENOMIC DNA]</scope>
    <source>
        <strain evidence="11 15">20-MO00624-0</strain>
    </source>
</reference>
<feature type="domain" description="Anti-sigma-28 factor FlgM C-terminal" evidence="10">
    <location>
        <begin position="50"/>
        <end position="103"/>
    </location>
</feature>
<dbReference type="InterPro" id="IPR035890">
    <property type="entry name" value="Anti-sigma-28_factor_FlgM_sf"/>
</dbReference>
<evidence type="ECO:0000313" key="14">
    <source>
        <dbReference type="Proteomes" id="UP000250443"/>
    </source>
</evidence>
<evidence type="ECO:0000313" key="16">
    <source>
        <dbReference type="Proteomes" id="UP000638986"/>
    </source>
</evidence>
<dbReference type="SUPFAM" id="SSF101498">
    <property type="entry name" value="Anti-sigma factor FlgM"/>
    <property type="match status" value="1"/>
</dbReference>
<dbReference type="Proteomes" id="UP000250443">
    <property type="component" value="Unassembled WGS sequence"/>
</dbReference>
<keyword evidence="4" id="KW-1005">Bacterial flagellum biogenesis</keyword>
<keyword evidence="13" id="KW-0966">Cell projection</keyword>
<keyword evidence="15" id="KW-1185">Reference proteome</keyword>
<sequence>MVIDFNRTNSTSSTASTSRTTGPAATNATNKTSEVAKAAAVSPTQPAGENVKLSDEAQTLQKAVEKIRQEPVVDSERVNRLKQAIADGSYKVDSQRVASKLLDFESQR</sequence>
<reference evidence="12 16" key="3">
    <citation type="submission" date="2020-11" db="EMBL/GenBank/DDBJ databases">
        <title>Enhanced detection system for hospital associated transmission using whole genome sequencing surveillance.</title>
        <authorList>
            <person name="Harrison L.H."/>
            <person name="Van Tyne D."/>
            <person name="Marsh J.W."/>
            <person name="Griffith M.P."/>
            <person name="Snyder D.J."/>
            <person name="Cooper V.S."/>
            <person name="Mustapha M."/>
        </authorList>
    </citation>
    <scope>NUCLEOTIDE SEQUENCE [LARGE SCALE GENOMIC DNA]</scope>
    <source>
        <strain evidence="12 16">PSB00013</strain>
    </source>
</reference>
<proteinExistence type="inferred from homology"/>
<protein>
    <recommendedName>
        <fullName evidence="2">Negative regulator of flagellin synthesis</fullName>
    </recommendedName>
    <alternativeName>
        <fullName evidence="8">Anti-sigma-28 factor</fullName>
    </alternativeName>
</protein>
<keyword evidence="13" id="KW-0282">Flagellum</keyword>
<keyword evidence="3" id="KW-0678">Repressor</keyword>
<organism evidence="13 14">
    <name type="scientific">Pseudomonas luteola</name>
    <dbReference type="NCBI Taxonomy" id="47886"/>
    <lineage>
        <taxon>Bacteria</taxon>
        <taxon>Pseudomonadati</taxon>
        <taxon>Pseudomonadota</taxon>
        <taxon>Gammaproteobacteria</taxon>
        <taxon>Pseudomonadales</taxon>
        <taxon>Pseudomonadaceae</taxon>
        <taxon>Pseudomonas</taxon>
    </lineage>
</organism>
<accession>A0A2X2DAP3</accession>
<feature type="region of interest" description="Disordered" evidence="9">
    <location>
        <begin position="1"/>
        <end position="33"/>
    </location>
</feature>
<dbReference type="Proteomes" id="UP000638986">
    <property type="component" value="Unassembled WGS sequence"/>
</dbReference>
<dbReference type="Proteomes" id="UP000626180">
    <property type="component" value="Unassembled WGS sequence"/>
</dbReference>
<dbReference type="EMBL" id="JADTXM010000017">
    <property type="protein sequence ID" value="MBH3441141.1"/>
    <property type="molecule type" value="Genomic_DNA"/>
</dbReference>
<evidence type="ECO:0000313" key="11">
    <source>
        <dbReference type="EMBL" id="MBF8643496.1"/>
    </source>
</evidence>
<gene>
    <name evidence="11" type="primary">flgM</name>
    <name evidence="12" type="ORF">I5Q09_20880</name>
    <name evidence="11" type="ORF">IRZ65_22795</name>
    <name evidence="13" type="ORF">NCTC11842_03045</name>
</gene>